<evidence type="ECO:0008006" key="3">
    <source>
        <dbReference type="Google" id="ProtNLM"/>
    </source>
</evidence>
<evidence type="ECO:0000313" key="2">
    <source>
        <dbReference type="Proteomes" id="UP000618319"/>
    </source>
</evidence>
<keyword evidence="2" id="KW-1185">Reference proteome</keyword>
<comment type="caution">
    <text evidence="1">The sequence shown here is derived from an EMBL/GenBank/DDBJ whole genome shotgun (WGS) entry which is preliminary data.</text>
</comment>
<dbReference type="EMBL" id="PSKQ01000017">
    <property type="protein sequence ID" value="MBE8720043.1"/>
    <property type="molecule type" value="Genomic_DNA"/>
</dbReference>
<sequence>MKKTALADLDVQAADDALQKSSSLHLTKQISAFVLGQSAGGLRAARCIIAEPKRQIRYSLDFC</sequence>
<name>A0ABR9T3W8_9SPHI</name>
<evidence type="ECO:0000313" key="1">
    <source>
        <dbReference type="EMBL" id="MBE8720043.1"/>
    </source>
</evidence>
<reference evidence="1 2" key="1">
    <citation type="submission" date="2018-02" db="EMBL/GenBank/DDBJ databases">
        <title>Sphingobacterium KA21.</title>
        <authorList>
            <person name="Vasarhelyi B.M."/>
            <person name="Deshmukh S."/>
            <person name="Balint B."/>
            <person name="Kukolya J."/>
        </authorList>
    </citation>
    <scope>NUCLEOTIDE SEQUENCE [LARGE SCALE GENOMIC DNA]</scope>
    <source>
        <strain evidence="1 2">Ka21</strain>
    </source>
</reference>
<dbReference type="Proteomes" id="UP000618319">
    <property type="component" value="Unassembled WGS sequence"/>
</dbReference>
<organism evidence="1 2">
    <name type="scientific">Sphingobacterium pedocola</name>
    <dbReference type="NCBI Taxonomy" id="2082722"/>
    <lineage>
        <taxon>Bacteria</taxon>
        <taxon>Pseudomonadati</taxon>
        <taxon>Bacteroidota</taxon>
        <taxon>Sphingobacteriia</taxon>
        <taxon>Sphingobacteriales</taxon>
        <taxon>Sphingobacteriaceae</taxon>
        <taxon>Sphingobacterium</taxon>
    </lineage>
</organism>
<proteinExistence type="predicted"/>
<accession>A0ABR9T3W8</accession>
<gene>
    <name evidence="1" type="ORF">C4F40_04785</name>
</gene>
<protein>
    <recommendedName>
        <fullName evidence="3">Alpha/beta hydrolase</fullName>
    </recommendedName>
</protein>